<organism evidence="1 2">
    <name type="scientific">Acerihabitans arboris</name>
    <dbReference type="NCBI Taxonomy" id="2691583"/>
    <lineage>
        <taxon>Bacteria</taxon>
        <taxon>Pseudomonadati</taxon>
        <taxon>Pseudomonadota</taxon>
        <taxon>Gammaproteobacteria</taxon>
        <taxon>Enterobacterales</taxon>
        <taxon>Pectobacteriaceae</taxon>
        <taxon>Acerihabitans</taxon>
    </lineage>
</organism>
<evidence type="ECO:0000313" key="2">
    <source>
        <dbReference type="Proteomes" id="UP000461443"/>
    </source>
</evidence>
<reference evidence="1 2" key="2">
    <citation type="submission" date="2020-02" db="EMBL/GenBank/DDBJ databases">
        <title>The new genus of Enterobacteriales.</title>
        <authorList>
            <person name="Kim I.S."/>
        </authorList>
    </citation>
    <scope>NUCLEOTIDE SEQUENCE [LARGE SCALE GENOMIC DNA]</scope>
    <source>
        <strain evidence="1 2">SAP-6</strain>
    </source>
</reference>
<dbReference type="PIRSF" id="PIRSF034586">
    <property type="entry name" value="Vir_effector_SfrC"/>
    <property type="match status" value="1"/>
</dbReference>
<sequence length="819" mass="89249">MQNQLPNPLQNQLHNRLHGVLEGIDRAIDWIAATRRHAPRLDMEAGRLGIRLRRCRTQARYLYNASHGETAIGFYGQSARGKLHLIAALAAGQDGALTTELGGKRLDVLSLIEPQSRTTGLALRFSRRRPAENSAYPVQLKLLGEADLGMIMVNIFMDGTGPDTAGRDLGDQALDDCLDRLLTHRQAEPVAGMSGDRVVELWDYVSRHDRRRQKQLEIRFWPLAVELAPYLSVEDRAELFSVLWQQRADLTVAYRHFAAILQHLDGASYVMAPLGVLVDDNALRADGILDNAMLARLYTAADPLIQVAPILNGGAATPVELSMAELAMLAVELLIPLDAPARASLGEPVDLIDFAGIGGSLERVTTPAIPQENAIGVAYPLAPALLRARRAYLPERYADRQDVNLLMVCTAATQRPEVAAAGKLLDYWVRSTQVENTRLGGRRKPGLIWALTRFDQRVVQGRNHDEAVQRYIGNPGDTWGTLLAMDPRGINSVVAYLAAEATRDAKLRRLNEQTHELQRELAENLLGGWHQAANEDPLQKQPIANTLLKALQARAGMHGELLGHLLPAREELRRLYLQTQPDRAGAAEPGHPGPDGGMEPFGLGVTLDLLSDPPTGGGQGLSAAGIAGAGHETNYARKARRYWINHLRGLPDNGPLLALLGISRPTMEILMTELITAAIRLDIAGSLDNILVDSGPPGLPADGKADRQAARVLAVLGDFVAWLGFTQVSEAQRPDSRINPGHKIFARLTPSSDNWGAANRLARLDAVPVNNTAFYVYDWLVGLNTLIRQNAGYAGGSEIGPAQRERLGAIIRLINPASN</sequence>
<gene>
    <name evidence="1" type="ORF">GRH90_10445</name>
</gene>
<proteinExistence type="predicted"/>
<reference evidence="1 2" key="1">
    <citation type="submission" date="2019-12" db="EMBL/GenBank/DDBJ databases">
        <authorList>
            <person name="Lee S.D."/>
        </authorList>
    </citation>
    <scope>NUCLEOTIDE SEQUENCE [LARGE SCALE GENOMIC DNA]</scope>
    <source>
        <strain evidence="1 2">SAP-6</strain>
    </source>
</reference>
<protein>
    <submittedName>
        <fullName evidence="1">Virulence factor</fullName>
    </submittedName>
</protein>
<dbReference type="AlphaFoldDB" id="A0A845SPR8"/>
<keyword evidence="2" id="KW-1185">Reference proteome</keyword>
<name>A0A845SPR8_9GAMM</name>
<accession>A0A845SPR8</accession>
<dbReference type="EMBL" id="WUBS01000006">
    <property type="protein sequence ID" value="NDL63165.1"/>
    <property type="molecule type" value="Genomic_DNA"/>
</dbReference>
<evidence type="ECO:0000313" key="1">
    <source>
        <dbReference type="EMBL" id="NDL63165.1"/>
    </source>
</evidence>
<dbReference type="Proteomes" id="UP000461443">
    <property type="component" value="Unassembled WGS sequence"/>
</dbReference>
<comment type="caution">
    <text evidence="1">The sequence shown here is derived from an EMBL/GenBank/DDBJ whole genome shotgun (WGS) entry which is preliminary data.</text>
</comment>
<dbReference type="InterPro" id="IPR017030">
    <property type="entry name" value="Vir_effector_SfrC"/>
</dbReference>
<dbReference type="Pfam" id="PF10139">
    <property type="entry name" value="Virul_Fac"/>
    <property type="match status" value="2"/>
</dbReference>